<accession>X1EP68</accession>
<dbReference type="AlphaFoldDB" id="X1EP68"/>
<evidence type="ECO:0000313" key="2">
    <source>
        <dbReference type="EMBL" id="GAH10443.1"/>
    </source>
</evidence>
<protein>
    <recommendedName>
        <fullName evidence="1">Fibronectin type III-like domain-containing protein</fullName>
    </recommendedName>
</protein>
<dbReference type="InterPro" id="IPR013783">
    <property type="entry name" value="Ig-like_fold"/>
</dbReference>
<dbReference type="InterPro" id="IPR026891">
    <property type="entry name" value="Fn3-like"/>
</dbReference>
<organism evidence="2">
    <name type="scientific">marine sediment metagenome</name>
    <dbReference type="NCBI Taxonomy" id="412755"/>
    <lineage>
        <taxon>unclassified sequences</taxon>
        <taxon>metagenomes</taxon>
        <taxon>ecological metagenomes</taxon>
    </lineage>
</organism>
<name>X1EP68_9ZZZZ</name>
<gene>
    <name evidence="2" type="ORF">S01H4_62970</name>
</gene>
<proteinExistence type="predicted"/>
<feature type="non-terminal residue" evidence="2">
    <location>
        <position position="1"/>
    </location>
</feature>
<feature type="domain" description="Fibronectin type III-like" evidence="1">
    <location>
        <begin position="1"/>
        <end position="43"/>
    </location>
</feature>
<comment type="caution">
    <text evidence="2">The sequence shown here is derived from an EMBL/GenBank/DDBJ whole genome shotgun (WGS) entry which is preliminary data.</text>
</comment>
<dbReference type="Pfam" id="PF14310">
    <property type="entry name" value="Fn3-like"/>
    <property type="match status" value="1"/>
</dbReference>
<dbReference type="EMBL" id="BART01037728">
    <property type="protein sequence ID" value="GAH10443.1"/>
    <property type="molecule type" value="Genomic_DNA"/>
</dbReference>
<dbReference type="Gene3D" id="2.60.40.10">
    <property type="entry name" value="Immunoglobulins"/>
    <property type="match status" value="1"/>
</dbReference>
<sequence>LNPNETKTVSIGVKKKDVAWYNPENRVWEVESIEYTIYIGSSSKNEDLLTTQISL</sequence>
<reference evidence="2" key="1">
    <citation type="journal article" date="2014" name="Front. Microbiol.">
        <title>High frequency of phylogenetically diverse reductive dehalogenase-homologous genes in deep subseafloor sedimentary metagenomes.</title>
        <authorList>
            <person name="Kawai M."/>
            <person name="Futagami T."/>
            <person name="Toyoda A."/>
            <person name="Takaki Y."/>
            <person name="Nishi S."/>
            <person name="Hori S."/>
            <person name="Arai W."/>
            <person name="Tsubouchi T."/>
            <person name="Morono Y."/>
            <person name="Uchiyama I."/>
            <person name="Ito T."/>
            <person name="Fujiyama A."/>
            <person name="Inagaki F."/>
            <person name="Takami H."/>
        </authorList>
    </citation>
    <scope>NUCLEOTIDE SEQUENCE</scope>
    <source>
        <strain evidence="2">Expedition CK06-06</strain>
    </source>
</reference>
<evidence type="ECO:0000259" key="1">
    <source>
        <dbReference type="Pfam" id="PF14310"/>
    </source>
</evidence>